<feature type="region of interest" description="Disordered" evidence="1">
    <location>
        <begin position="1"/>
        <end position="22"/>
    </location>
</feature>
<accession>A0ABQ4XW56</accession>
<reference evidence="2" key="1">
    <citation type="journal article" date="2022" name="Int. J. Mol. Sci.">
        <title>Draft Genome of Tanacetum Coccineum: Genomic Comparison of Closely Related Tanacetum-Family Plants.</title>
        <authorList>
            <person name="Yamashiro T."/>
            <person name="Shiraishi A."/>
            <person name="Nakayama K."/>
            <person name="Satake H."/>
        </authorList>
    </citation>
    <scope>NUCLEOTIDE SEQUENCE</scope>
</reference>
<dbReference type="EMBL" id="BQNB010009837">
    <property type="protein sequence ID" value="GJS69076.1"/>
    <property type="molecule type" value="Genomic_DNA"/>
</dbReference>
<name>A0ABQ4XW56_9ASTR</name>
<sequence>MKQALCSSIDDGRPVAASEPCKGDSSPKFYCIRQYYMINGESRKSCSGGPQLVQDKSRFIATCSYSTDIYENDMDTQFDDLITQKKRRHNNKDPSANADKDTKKRRRKDTEPSNKEKDLAGSSNKGKALSKSSKYDKNVNAEESVQDAAMDVEESMEDDVVNIGDPTKVDVVPKQETPNGFSNSYKKDLETS</sequence>
<evidence type="ECO:0000313" key="2">
    <source>
        <dbReference type="EMBL" id="GJS69076.1"/>
    </source>
</evidence>
<comment type="caution">
    <text evidence="2">The sequence shown here is derived from an EMBL/GenBank/DDBJ whole genome shotgun (WGS) entry which is preliminary data.</text>
</comment>
<proteinExistence type="predicted"/>
<feature type="compositionally biased region" description="Basic and acidic residues" evidence="1">
    <location>
        <begin position="98"/>
        <end position="119"/>
    </location>
</feature>
<protein>
    <submittedName>
        <fullName evidence="2">Uncharacterized protein</fullName>
    </submittedName>
</protein>
<reference evidence="2" key="2">
    <citation type="submission" date="2022-01" db="EMBL/GenBank/DDBJ databases">
        <authorList>
            <person name="Yamashiro T."/>
            <person name="Shiraishi A."/>
            <person name="Satake H."/>
            <person name="Nakayama K."/>
        </authorList>
    </citation>
    <scope>NUCLEOTIDE SEQUENCE</scope>
</reference>
<feature type="compositionally biased region" description="Acidic residues" evidence="1">
    <location>
        <begin position="150"/>
        <end position="160"/>
    </location>
</feature>
<organism evidence="2 3">
    <name type="scientific">Tanacetum coccineum</name>
    <dbReference type="NCBI Taxonomy" id="301880"/>
    <lineage>
        <taxon>Eukaryota</taxon>
        <taxon>Viridiplantae</taxon>
        <taxon>Streptophyta</taxon>
        <taxon>Embryophyta</taxon>
        <taxon>Tracheophyta</taxon>
        <taxon>Spermatophyta</taxon>
        <taxon>Magnoliopsida</taxon>
        <taxon>eudicotyledons</taxon>
        <taxon>Gunneridae</taxon>
        <taxon>Pentapetalae</taxon>
        <taxon>asterids</taxon>
        <taxon>campanulids</taxon>
        <taxon>Asterales</taxon>
        <taxon>Asteraceae</taxon>
        <taxon>Asteroideae</taxon>
        <taxon>Anthemideae</taxon>
        <taxon>Anthemidinae</taxon>
        <taxon>Tanacetum</taxon>
    </lineage>
</organism>
<gene>
    <name evidence="2" type="ORF">Tco_0701917</name>
</gene>
<feature type="region of interest" description="Disordered" evidence="1">
    <location>
        <begin position="85"/>
        <end position="192"/>
    </location>
</feature>
<dbReference type="Proteomes" id="UP001151760">
    <property type="component" value="Unassembled WGS sequence"/>
</dbReference>
<evidence type="ECO:0000313" key="3">
    <source>
        <dbReference type="Proteomes" id="UP001151760"/>
    </source>
</evidence>
<keyword evidence="3" id="KW-1185">Reference proteome</keyword>
<evidence type="ECO:0000256" key="1">
    <source>
        <dbReference type="SAM" id="MobiDB-lite"/>
    </source>
</evidence>